<feature type="region of interest" description="Disordered" evidence="4">
    <location>
        <begin position="176"/>
        <end position="230"/>
    </location>
</feature>
<dbReference type="Gene3D" id="1.25.40.20">
    <property type="entry name" value="Ankyrin repeat-containing domain"/>
    <property type="match status" value="2"/>
</dbReference>
<dbReference type="EMBL" id="JPKY01000002">
    <property type="protein sequence ID" value="KFH48651.1"/>
    <property type="molecule type" value="Genomic_DNA"/>
</dbReference>
<dbReference type="InterPro" id="IPR002110">
    <property type="entry name" value="Ankyrin_rpt"/>
</dbReference>
<dbReference type="InterPro" id="IPR051165">
    <property type="entry name" value="Multifunctional_ANK_Repeat"/>
</dbReference>
<evidence type="ECO:0000256" key="1">
    <source>
        <dbReference type="ARBA" id="ARBA00022737"/>
    </source>
</evidence>
<feature type="repeat" description="ANK" evidence="3">
    <location>
        <begin position="392"/>
        <end position="424"/>
    </location>
</feature>
<comment type="caution">
    <text evidence="5">The sequence shown here is derived from an EMBL/GenBank/DDBJ whole genome shotgun (WGS) entry which is preliminary data.</text>
</comment>
<protein>
    <submittedName>
        <fullName evidence="5">Putative ankyrin repeat protein-like protein</fullName>
    </submittedName>
</protein>
<dbReference type="SUPFAM" id="SSF48403">
    <property type="entry name" value="Ankyrin repeat"/>
    <property type="match status" value="1"/>
</dbReference>
<reference evidence="6" key="1">
    <citation type="journal article" date="2014" name="Genome Announc.">
        <title>Genome sequence and annotation of Acremonium chrysogenum, producer of the beta-lactam antibiotic cephalosporin C.</title>
        <authorList>
            <person name="Terfehr D."/>
            <person name="Dahlmann T.A."/>
            <person name="Specht T."/>
            <person name="Zadra I."/>
            <person name="Kuernsteiner H."/>
            <person name="Kueck U."/>
        </authorList>
    </citation>
    <scope>NUCLEOTIDE SEQUENCE [LARGE SCALE GENOMIC DNA]</scope>
    <source>
        <strain evidence="6">ATCC 11550 / CBS 779.69 / DSM 880 / IAM 14645 / JCM 23072 / IMI 49137</strain>
    </source>
</reference>
<evidence type="ECO:0000256" key="2">
    <source>
        <dbReference type="ARBA" id="ARBA00023043"/>
    </source>
</evidence>
<feature type="compositionally biased region" description="Low complexity" evidence="4">
    <location>
        <begin position="205"/>
        <end position="230"/>
    </location>
</feature>
<dbReference type="InterPro" id="IPR036770">
    <property type="entry name" value="Ankyrin_rpt-contain_sf"/>
</dbReference>
<dbReference type="Pfam" id="PF12796">
    <property type="entry name" value="Ank_2"/>
    <property type="match status" value="3"/>
</dbReference>
<sequence>MDGFSVASLSSLCSAISHSAIACAVELAELVRTTPPGQHAQQLASLSGGLQEFGASVSHFEAAITGASAISPHLQEQLGSSLEACQTRLAPLGKQVMRLQADNVRGLNAVFVMVHQDLLVAYTQLLAFFNEVLSMTQKEDQDAALDGSQGRDIIATADDAGSMLSKAGDILVFNTDSSSTPSYSPPSAGLAKDAAETEEPPPYSYEPSAASESSAVPGSSAAGPSIASTTSAQGGGWGVYVKHTFKALTAGLRAKPDPLVTALCEASRRGEVTQVAALLSQGANTDGKNEDGETPLQCAILANQEGSARLLLSSGAGEEKQWSKMPPMFLAASVGNVAIARLIYERGGPGANTRKDSMSGQPYFVDVVSSGNLDGVRFLLERGARAGAQSIAGRPVVVQAARKGNIEMVRLLLDFGAEVNANDITGNSMLAIALDKSNLELTDLLLARGAKPNSKTTSGERVLATALSRRNLPFAQRLLEAGADGNVDDIYGQKVIVSVVKDTKISDDDKVWLVRMLLDRGAKTTSKDIMWPSMHLIPLAVDKDVGGSVVALLCQRGADSGKMLQNGETPLTHAINNGRIGQIKALVENGADLNLSNKSGKTPLMQAVVKQDLNLIKLLVERGADVDAQGHSALEFALTLGRADILEALGVVSTPNAASSASDARPGYDAAVPGRS</sequence>
<keyword evidence="6" id="KW-1185">Reference proteome</keyword>
<feature type="repeat" description="ANK" evidence="3">
    <location>
        <begin position="599"/>
        <end position="631"/>
    </location>
</feature>
<dbReference type="PANTHER" id="PTHR24123:SF33">
    <property type="entry name" value="PROTEIN HOS4"/>
    <property type="match status" value="1"/>
</dbReference>
<evidence type="ECO:0000313" key="6">
    <source>
        <dbReference type="Proteomes" id="UP000029964"/>
    </source>
</evidence>
<keyword evidence="2 3" id="KW-0040">ANK repeat</keyword>
<dbReference type="PANTHER" id="PTHR24123">
    <property type="entry name" value="ANKYRIN REPEAT-CONTAINING"/>
    <property type="match status" value="1"/>
</dbReference>
<dbReference type="PROSITE" id="PS50297">
    <property type="entry name" value="ANK_REP_REGION"/>
    <property type="match status" value="3"/>
</dbReference>
<dbReference type="PROSITE" id="PS50088">
    <property type="entry name" value="ANK_REPEAT"/>
    <property type="match status" value="4"/>
</dbReference>
<dbReference type="SMART" id="SM00248">
    <property type="entry name" value="ANK"/>
    <property type="match status" value="9"/>
</dbReference>
<evidence type="ECO:0000256" key="4">
    <source>
        <dbReference type="SAM" id="MobiDB-lite"/>
    </source>
</evidence>
<dbReference type="OrthoDB" id="20872at2759"/>
<feature type="repeat" description="ANK" evidence="3">
    <location>
        <begin position="566"/>
        <end position="598"/>
    </location>
</feature>
<dbReference type="HOGENOM" id="CLU_023250_0_0_1"/>
<gene>
    <name evidence="5" type="ORF">ACRE_003690</name>
</gene>
<accession>A0A086TH19</accession>
<organism evidence="5 6">
    <name type="scientific">Hapsidospora chrysogenum (strain ATCC 11550 / CBS 779.69 / DSM 880 / IAM 14645 / JCM 23072 / IMI 49137)</name>
    <name type="common">Acremonium chrysogenum</name>
    <dbReference type="NCBI Taxonomy" id="857340"/>
    <lineage>
        <taxon>Eukaryota</taxon>
        <taxon>Fungi</taxon>
        <taxon>Dikarya</taxon>
        <taxon>Ascomycota</taxon>
        <taxon>Pezizomycotina</taxon>
        <taxon>Sordariomycetes</taxon>
        <taxon>Hypocreomycetidae</taxon>
        <taxon>Hypocreales</taxon>
        <taxon>Bionectriaceae</taxon>
        <taxon>Hapsidospora</taxon>
    </lineage>
</organism>
<evidence type="ECO:0000313" key="5">
    <source>
        <dbReference type="EMBL" id="KFH48651.1"/>
    </source>
</evidence>
<name>A0A086TH19_HAPC1</name>
<dbReference type="AlphaFoldDB" id="A0A086TH19"/>
<dbReference type="Proteomes" id="UP000029964">
    <property type="component" value="Unassembled WGS sequence"/>
</dbReference>
<feature type="repeat" description="ANK" evidence="3">
    <location>
        <begin position="425"/>
        <end position="457"/>
    </location>
</feature>
<keyword evidence="1" id="KW-0677">Repeat</keyword>
<evidence type="ECO:0000256" key="3">
    <source>
        <dbReference type="PROSITE-ProRule" id="PRU00023"/>
    </source>
</evidence>
<feature type="compositionally biased region" description="Low complexity" evidence="4">
    <location>
        <begin position="177"/>
        <end position="187"/>
    </location>
</feature>
<dbReference type="STRING" id="857340.A0A086TH19"/>
<proteinExistence type="predicted"/>
<feature type="region of interest" description="Disordered" evidence="4">
    <location>
        <begin position="656"/>
        <end position="676"/>
    </location>
</feature>